<dbReference type="GO" id="GO:0008168">
    <property type="term" value="F:methyltransferase activity"/>
    <property type="evidence" value="ECO:0007669"/>
    <property type="project" value="InterPro"/>
</dbReference>
<dbReference type="InterPro" id="IPR004033">
    <property type="entry name" value="UbiE/COQ5_MeTrFase"/>
</dbReference>
<dbReference type="CDD" id="cd02440">
    <property type="entry name" value="AdoMet_MTases"/>
    <property type="match status" value="1"/>
</dbReference>
<dbReference type="InterPro" id="IPR041698">
    <property type="entry name" value="Methyltransf_25"/>
</dbReference>
<evidence type="ECO:0000259" key="1">
    <source>
        <dbReference type="Pfam" id="PF13649"/>
    </source>
</evidence>
<protein>
    <recommendedName>
        <fullName evidence="1">Methyltransferase domain-containing protein</fullName>
    </recommendedName>
</protein>
<feature type="domain" description="Methyltransferase" evidence="1">
    <location>
        <begin position="82"/>
        <end position="177"/>
    </location>
</feature>
<evidence type="ECO:0000313" key="2">
    <source>
        <dbReference type="EMBL" id="PJF46797.1"/>
    </source>
</evidence>
<dbReference type="InterPro" id="IPR029063">
    <property type="entry name" value="SAM-dependent_MTases_sf"/>
</dbReference>
<accession>A0A2M8QAG7</accession>
<comment type="caution">
    <text evidence="2">The sequence shown here is derived from an EMBL/GenBank/DDBJ whole genome shotgun (WGS) entry which is preliminary data.</text>
</comment>
<dbReference type="Gene3D" id="3.40.50.150">
    <property type="entry name" value="Vaccinia Virus protein VP39"/>
    <property type="match status" value="1"/>
</dbReference>
<sequence length="231" mass="25646">MPIWAYFLIGAALAGLIGLALHWQLVVAEGAYLGPHVVAWLYDRFAPHYDRVKQFDKAGDALMLAAPILKHLAVSAVSHAVVLDVATGTGRLPDALLAQRRFRGHIVALDLSRRMLDRAQAKLAAYGDRVVFMRRDAQRLPFDADAFDVVTCLEALEFMRDQHAAVREMWRVLKPGGLLMVSNRIGPDAWKLPGRTLPTAAFAARLRALGFQDVQSRPWLVDYDLVTGIKP</sequence>
<dbReference type="EMBL" id="PGTN01000094">
    <property type="protein sequence ID" value="PJF46797.1"/>
    <property type="molecule type" value="Genomic_DNA"/>
</dbReference>
<dbReference type="PANTHER" id="PTHR43591">
    <property type="entry name" value="METHYLTRANSFERASE"/>
    <property type="match status" value="1"/>
</dbReference>
<gene>
    <name evidence="2" type="ORF">CUN48_11985</name>
</gene>
<dbReference type="SUPFAM" id="SSF53335">
    <property type="entry name" value="S-adenosyl-L-methionine-dependent methyltransferases"/>
    <property type="match status" value="1"/>
</dbReference>
<dbReference type="PROSITE" id="PS51608">
    <property type="entry name" value="SAM_MT_UBIE"/>
    <property type="match status" value="1"/>
</dbReference>
<proteinExistence type="predicted"/>
<dbReference type="Pfam" id="PF13649">
    <property type="entry name" value="Methyltransf_25"/>
    <property type="match status" value="1"/>
</dbReference>
<evidence type="ECO:0000313" key="3">
    <source>
        <dbReference type="Proteomes" id="UP000230790"/>
    </source>
</evidence>
<dbReference type="AlphaFoldDB" id="A0A2M8QAG7"/>
<name>A0A2M8QAG7_9CHLR</name>
<dbReference type="Proteomes" id="UP000230790">
    <property type="component" value="Unassembled WGS sequence"/>
</dbReference>
<reference evidence="2 3" key="1">
    <citation type="submission" date="2017-11" db="EMBL/GenBank/DDBJ databases">
        <title>Evolution of Phototrophy in the Chloroflexi Phylum Driven by Horizontal Gene Transfer.</title>
        <authorList>
            <person name="Ward L.M."/>
            <person name="Hemp J."/>
            <person name="Shih P.M."/>
            <person name="Mcglynn S.E."/>
            <person name="Fischer W."/>
        </authorList>
    </citation>
    <scope>NUCLEOTIDE SEQUENCE [LARGE SCALE GENOMIC DNA]</scope>
    <source>
        <strain evidence="2">JP3_7</strain>
    </source>
</reference>
<organism evidence="2 3">
    <name type="scientific">Candidatus Thermofonsia Clade 3 bacterium</name>
    <dbReference type="NCBI Taxonomy" id="2364212"/>
    <lineage>
        <taxon>Bacteria</taxon>
        <taxon>Bacillati</taxon>
        <taxon>Chloroflexota</taxon>
        <taxon>Candidatus Thermofontia</taxon>
        <taxon>Candidatus Thermofonsia Clade 3</taxon>
    </lineage>
</organism>